<dbReference type="HOGENOM" id="CLU_1251708_0_0_1"/>
<evidence type="ECO:0000313" key="1">
    <source>
        <dbReference type="EnsemblMetazoa" id="CapteP184857"/>
    </source>
</evidence>
<evidence type="ECO:0000313" key="2">
    <source>
        <dbReference type="Proteomes" id="UP000014760"/>
    </source>
</evidence>
<reference evidence="2" key="2">
    <citation type="journal article" date="2013" name="Nature">
        <title>Insights into bilaterian evolution from three spiralian genomes.</title>
        <authorList>
            <person name="Simakov O."/>
            <person name="Marletaz F."/>
            <person name="Cho S.J."/>
            <person name="Edsinger-Gonzales E."/>
            <person name="Havlak P."/>
            <person name="Hellsten U."/>
            <person name="Kuo D.H."/>
            <person name="Larsson T."/>
            <person name="Lv J."/>
            <person name="Arendt D."/>
            <person name="Savage R."/>
            <person name="Osoegawa K."/>
            <person name="de Jong P."/>
            <person name="Grimwood J."/>
            <person name="Chapman J.A."/>
            <person name="Shapiro H."/>
            <person name="Aerts A."/>
            <person name="Otillar R.P."/>
            <person name="Terry A.Y."/>
            <person name="Boore J.L."/>
            <person name="Grigoriev I.V."/>
            <person name="Lindberg D.R."/>
            <person name="Seaver E.C."/>
            <person name="Weisblat D.A."/>
            <person name="Putnam N.H."/>
            <person name="Rokhsar D.S."/>
        </authorList>
    </citation>
    <scope>NUCLEOTIDE SEQUENCE</scope>
    <source>
        <strain evidence="2">I ESC-2004</strain>
    </source>
</reference>
<protein>
    <submittedName>
        <fullName evidence="1">Uncharacterized protein</fullName>
    </submittedName>
</protein>
<reference evidence="1" key="3">
    <citation type="submission" date="2015-06" db="UniProtKB">
        <authorList>
            <consortium name="EnsemblMetazoa"/>
        </authorList>
    </citation>
    <scope>IDENTIFICATION</scope>
</reference>
<sequence length="221" mass="25044">MIQASSLFVLMGEDDERQKEVRGRRRRRHRREQTKLITRCKHAVGNDAANKARNSAYAEMKCSQAPHYQATFCARTVDRKWKCVCPQIACDTMDGPGSPSIGHNTIPTFTNVRTKNDATKPLESDFFELQKVRNGRRQNRNALMPKRCRGDDEVTARHRCTSGVVSKCLRPFPPIKGLCMPQVSKAIRQPGKRATSSLPPAGCEVSFCRNPSVYRVGFREY</sequence>
<dbReference type="AlphaFoldDB" id="X1ZH64"/>
<organism evidence="1 2">
    <name type="scientific">Capitella teleta</name>
    <name type="common">Polychaete worm</name>
    <dbReference type="NCBI Taxonomy" id="283909"/>
    <lineage>
        <taxon>Eukaryota</taxon>
        <taxon>Metazoa</taxon>
        <taxon>Spiralia</taxon>
        <taxon>Lophotrochozoa</taxon>
        <taxon>Annelida</taxon>
        <taxon>Polychaeta</taxon>
        <taxon>Sedentaria</taxon>
        <taxon>Scolecida</taxon>
        <taxon>Capitellidae</taxon>
        <taxon>Capitella</taxon>
    </lineage>
</organism>
<accession>X1ZH64</accession>
<keyword evidence="2" id="KW-1185">Reference proteome</keyword>
<dbReference type="EMBL" id="AMQN01000394">
    <property type="status" value="NOT_ANNOTATED_CDS"/>
    <property type="molecule type" value="Genomic_DNA"/>
</dbReference>
<dbReference type="Proteomes" id="UP000014760">
    <property type="component" value="Unassembled WGS sequence"/>
</dbReference>
<reference evidence="2" key="1">
    <citation type="submission" date="2012-12" db="EMBL/GenBank/DDBJ databases">
        <authorList>
            <person name="Hellsten U."/>
            <person name="Grimwood J."/>
            <person name="Chapman J.A."/>
            <person name="Shapiro H."/>
            <person name="Aerts A."/>
            <person name="Otillar R.P."/>
            <person name="Terry A.Y."/>
            <person name="Boore J.L."/>
            <person name="Simakov O."/>
            <person name="Marletaz F."/>
            <person name="Cho S.-J."/>
            <person name="Edsinger-Gonzales E."/>
            <person name="Havlak P."/>
            <person name="Kuo D.-H."/>
            <person name="Larsson T."/>
            <person name="Lv J."/>
            <person name="Arendt D."/>
            <person name="Savage R."/>
            <person name="Osoegawa K."/>
            <person name="de Jong P."/>
            <person name="Lindberg D.R."/>
            <person name="Seaver E.C."/>
            <person name="Weisblat D.A."/>
            <person name="Putnam N.H."/>
            <person name="Grigoriev I.V."/>
            <person name="Rokhsar D.S."/>
        </authorList>
    </citation>
    <scope>NUCLEOTIDE SEQUENCE</scope>
    <source>
        <strain evidence="2">I ESC-2004</strain>
    </source>
</reference>
<dbReference type="EnsemblMetazoa" id="CapteT184857">
    <property type="protein sequence ID" value="CapteP184857"/>
    <property type="gene ID" value="CapteG184857"/>
</dbReference>
<proteinExistence type="predicted"/>
<name>X1ZH64_CAPTE</name>